<proteinExistence type="predicted"/>
<evidence type="ECO:0000313" key="2">
    <source>
        <dbReference type="Proteomes" id="UP000259040"/>
    </source>
</evidence>
<protein>
    <submittedName>
        <fullName evidence="1">Uncharacterized protein</fullName>
    </submittedName>
</protein>
<reference evidence="1 2" key="1">
    <citation type="submission" date="2018-07" db="EMBL/GenBank/DDBJ databases">
        <authorList>
            <person name="Boyd E.M."/>
            <person name="Barkley D.B."/>
            <person name="Naeem H."/>
            <person name="Vanhorne R."/>
            <person name="Nayek S."/>
            <person name="Layton S.R."/>
            <person name="Hughes L.E."/>
            <person name="Garlena R.A."/>
            <person name="Russell D.A."/>
            <person name="Pope W.H."/>
            <person name="Jacobs-Sera D."/>
            <person name="Hatfull G.F."/>
        </authorList>
    </citation>
    <scope>NUCLEOTIDE SEQUENCE [LARGE SCALE GENOMIC DNA]</scope>
</reference>
<dbReference type="Proteomes" id="UP000259040">
    <property type="component" value="Segment"/>
</dbReference>
<gene>
    <name evidence="1" type="primary">244</name>
    <name evidence="1" type="ORF">SEA_STARBOW_244</name>
</gene>
<sequence length="81" mass="9360">MTAQFSFNDPKGKPVNKVDFVKVKGAPRALKKWNNVVCMVMSVPLPDGTVLLSIEKNRPKDYDQRIVYIPTRYLHLEQKRT</sequence>
<organism evidence="1 2">
    <name type="scientific">Streptomyces phage Starbow</name>
    <dbReference type="NCBI Taxonomy" id="2283266"/>
    <lineage>
        <taxon>Viruses</taxon>
        <taxon>Duplodnaviria</taxon>
        <taxon>Heunggongvirae</taxon>
        <taxon>Uroviricota</taxon>
        <taxon>Caudoviricetes</taxon>
        <taxon>Stanwilliamsviridae</taxon>
        <taxon>Boydwoodruffvirinae</taxon>
        <taxon>Karimacvirus</taxon>
        <taxon>Karimacvirus karimac</taxon>
        <taxon>Streptomyces virus Karimac</taxon>
    </lineage>
</organism>
<name>A0A345M886_9CAUD</name>
<dbReference type="EMBL" id="MH576964">
    <property type="protein sequence ID" value="AXH66707.1"/>
    <property type="molecule type" value="Genomic_DNA"/>
</dbReference>
<evidence type="ECO:0000313" key="1">
    <source>
        <dbReference type="EMBL" id="AXH66707.1"/>
    </source>
</evidence>
<accession>A0A345M886</accession>